<dbReference type="EMBL" id="OK040171">
    <property type="protein sequence ID" value="UAV84669.1"/>
    <property type="molecule type" value="Genomic_DNA"/>
</dbReference>
<reference evidence="1" key="1">
    <citation type="submission" date="2021-09" db="EMBL/GenBank/DDBJ databases">
        <authorList>
            <person name="Liu Y."/>
        </authorList>
    </citation>
    <scope>NUCLEOTIDE SEQUENCE</scope>
</reference>
<evidence type="ECO:0000313" key="1">
    <source>
        <dbReference type="EMBL" id="UAV84669.1"/>
    </source>
</evidence>
<name>A0AAE8XCG3_9CAUD</name>
<evidence type="ECO:0000313" key="2">
    <source>
        <dbReference type="Proteomes" id="UP000827914"/>
    </source>
</evidence>
<dbReference type="Proteomes" id="UP000827914">
    <property type="component" value="Segment"/>
</dbReference>
<accession>A0AAE8XCG3</accession>
<sequence>MSGVFRIVKVRKKGFYTYYQVERKYLFLFWSSEGHFDDLESALKFIEDCNVEETREVWNG</sequence>
<gene>
    <name evidence="1" type="ORF">PHB09_174</name>
</gene>
<organism evidence="1 2">
    <name type="scientific">Pseudomonas phage PHB09</name>
    <dbReference type="NCBI Taxonomy" id="2867265"/>
    <lineage>
        <taxon>Viruses</taxon>
        <taxon>Duplodnaviria</taxon>
        <taxon>Heunggongvirae</taxon>
        <taxon>Uroviricota</taxon>
        <taxon>Caudoviricetes</taxon>
        <taxon>Vandenendeviridae</taxon>
        <taxon>Gorskivirinae</taxon>
        <taxon>Dilongvirus</taxon>
        <taxon>Dilongvirus PHB09</taxon>
    </lineage>
</organism>
<protein>
    <submittedName>
        <fullName evidence="1">Uncharacterized protein</fullName>
    </submittedName>
</protein>
<proteinExistence type="predicted"/>
<keyword evidence="2" id="KW-1185">Reference proteome</keyword>